<evidence type="ECO:0000256" key="9">
    <source>
        <dbReference type="SAM" id="Phobius"/>
    </source>
</evidence>
<dbReference type="PANTHER" id="PTHR11437">
    <property type="entry name" value="RIBONUCLEASE"/>
    <property type="match status" value="1"/>
</dbReference>
<dbReference type="PROSITE" id="PS00127">
    <property type="entry name" value="RNASE_PANCREATIC"/>
    <property type="match status" value="1"/>
</dbReference>
<dbReference type="InterPro" id="IPR001427">
    <property type="entry name" value="RNaseA"/>
</dbReference>
<keyword evidence="8" id="KW-0732">Signal</keyword>
<dbReference type="Pfam" id="PF00074">
    <property type="entry name" value="RnaseA"/>
    <property type="match status" value="1"/>
</dbReference>
<evidence type="ECO:0000313" key="12">
    <source>
        <dbReference type="Proteomes" id="UP000694403"/>
    </source>
</evidence>
<dbReference type="SUPFAM" id="SSF54076">
    <property type="entry name" value="RNase A-like"/>
    <property type="match status" value="1"/>
</dbReference>
<keyword evidence="7" id="KW-1015">Disulfide bond</keyword>
<keyword evidence="3" id="KW-0964">Secreted</keyword>
<dbReference type="Ensembl" id="ENSCSRT00000010930.1">
    <property type="protein sequence ID" value="ENSCSRP00000010547.1"/>
    <property type="gene ID" value="ENSCSRG00000007866.1"/>
</dbReference>
<dbReference type="CDD" id="cd06265">
    <property type="entry name" value="RNase_A_canonical"/>
    <property type="match status" value="1"/>
</dbReference>
<dbReference type="Gene3D" id="3.10.130.10">
    <property type="entry name" value="Ribonuclease A-like domain"/>
    <property type="match status" value="1"/>
</dbReference>
<dbReference type="InterPro" id="IPR036816">
    <property type="entry name" value="RNaseA-like_dom_sf"/>
</dbReference>
<organism evidence="11 12">
    <name type="scientific">Chelydra serpentina</name>
    <name type="common">Snapping turtle</name>
    <name type="synonym">Testudo serpentina</name>
    <dbReference type="NCBI Taxonomy" id="8475"/>
    <lineage>
        <taxon>Eukaryota</taxon>
        <taxon>Metazoa</taxon>
        <taxon>Chordata</taxon>
        <taxon>Craniata</taxon>
        <taxon>Vertebrata</taxon>
        <taxon>Euteleostomi</taxon>
        <taxon>Archelosauria</taxon>
        <taxon>Testudinata</taxon>
        <taxon>Testudines</taxon>
        <taxon>Cryptodira</taxon>
        <taxon>Durocryptodira</taxon>
        <taxon>Americhelydia</taxon>
        <taxon>Chelydroidea</taxon>
        <taxon>Chelydridae</taxon>
        <taxon>Chelydra</taxon>
    </lineage>
</organism>
<dbReference type="PANTHER" id="PTHR11437:SF10">
    <property type="entry name" value="ANGIOGENIN-RELATED"/>
    <property type="match status" value="1"/>
</dbReference>
<keyword evidence="12" id="KW-1185">Reference proteome</keyword>
<reference evidence="11" key="2">
    <citation type="submission" date="2025-09" db="UniProtKB">
        <authorList>
            <consortium name="Ensembl"/>
        </authorList>
    </citation>
    <scope>IDENTIFICATION</scope>
</reference>
<protein>
    <recommendedName>
        <fullName evidence="10">Ribonuclease A-domain domain-containing protein</fullName>
    </recommendedName>
</protein>
<feature type="signal peptide" evidence="8">
    <location>
        <begin position="1"/>
        <end position="22"/>
    </location>
</feature>
<dbReference type="GO" id="GO:0003676">
    <property type="term" value="F:nucleic acid binding"/>
    <property type="evidence" value="ECO:0007669"/>
    <property type="project" value="InterPro"/>
</dbReference>
<dbReference type="AlphaFoldDB" id="A0A8C3S9X4"/>
<feature type="domain" description="Ribonuclease A-domain" evidence="10">
    <location>
        <begin position="26"/>
        <end position="139"/>
    </location>
</feature>
<dbReference type="GO" id="GO:0004519">
    <property type="term" value="F:endonuclease activity"/>
    <property type="evidence" value="ECO:0007669"/>
    <property type="project" value="UniProtKB-KW"/>
</dbReference>
<keyword evidence="6 8" id="KW-0378">Hydrolase</keyword>
<evidence type="ECO:0000256" key="4">
    <source>
        <dbReference type="ARBA" id="ARBA00022722"/>
    </source>
</evidence>
<dbReference type="InterPro" id="IPR023412">
    <property type="entry name" value="RNaseA_domain"/>
</dbReference>
<evidence type="ECO:0000256" key="2">
    <source>
        <dbReference type="ARBA" id="ARBA00005600"/>
    </source>
</evidence>
<evidence type="ECO:0000256" key="3">
    <source>
        <dbReference type="ARBA" id="ARBA00022525"/>
    </source>
</evidence>
<dbReference type="GO" id="GO:0005576">
    <property type="term" value="C:extracellular region"/>
    <property type="evidence" value="ECO:0007669"/>
    <property type="project" value="UniProtKB-SubCell"/>
</dbReference>
<keyword evidence="5 8" id="KW-0255">Endonuclease</keyword>
<feature type="transmembrane region" description="Helical" evidence="9">
    <location>
        <begin position="144"/>
        <end position="172"/>
    </location>
</feature>
<keyword evidence="4 8" id="KW-0540">Nuclease</keyword>
<comment type="similarity">
    <text evidence="2 8">Belongs to the pancreatic ribonuclease family.</text>
</comment>
<accession>A0A8C3S9X4</accession>
<keyword evidence="9" id="KW-1133">Transmembrane helix</keyword>
<dbReference type="GO" id="GO:0050830">
    <property type="term" value="P:defense response to Gram-positive bacterium"/>
    <property type="evidence" value="ECO:0007669"/>
    <property type="project" value="TreeGrafter"/>
</dbReference>
<sequence length="173" mass="19683">MALRGLHLAILLPHILLAGSLGQFGETDSYKKFMNQHFDYPKTSDTENKTYCNYMMSKRGMTYDSCKHINTFIHAPESDIKAICHSKGIRDTGNIYNSTGNFRLTTCQLNTTNSSESCTYMEIEETSKIRVACDNRQLYQAEPWMLLLGWILLLLPAIKCMIVNAVWLGLLLC</sequence>
<evidence type="ECO:0000256" key="6">
    <source>
        <dbReference type="ARBA" id="ARBA00022801"/>
    </source>
</evidence>
<evidence type="ECO:0000256" key="8">
    <source>
        <dbReference type="RuleBase" id="RU000651"/>
    </source>
</evidence>
<keyword evidence="9" id="KW-0812">Transmembrane</keyword>
<dbReference type="GO" id="GO:0004540">
    <property type="term" value="F:RNA nuclease activity"/>
    <property type="evidence" value="ECO:0007669"/>
    <property type="project" value="TreeGrafter"/>
</dbReference>
<dbReference type="SMART" id="SM00092">
    <property type="entry name" value="RNAse_Pc"/>
    <property type="match status" value="1"/>
</dbReference>
<evidence type="ECO:0000259" key="10">
    <source>
        <dbReference type="SMART" id="SM00092"/>
    </source>
</evidence>
<dbReference type="GO" id="GO:0016787">
    <property type="term" value="F:hydrolase activity"/>
    <property type="evidence" value="ECO:0007669"/>
    <property type="project" value="UniProtKB-KW"/>
</dbReference>
<feature type="chain" id="PRO_5034987430" description="Ribonuclease A-domain domain-containing protein" evidence="8">
    <location>
        <begin position="23"/>
        <end position="173"/>
    </location>
</feature>
<dbReference type="PRINTS" id="PR00794">
    <property type="entry name" value="RIBONUCLEASE"/>
</dbReference>
<dbReference type="Proteomes" id="UP000694403">
    <property type="component" value="Unplaced"/>
</dbReference>
<evidence type="ECO:0000313" key="11">
    <source>
        <dbReference type="Ensembl" id="ENSCSRP00000010547.1"/>
    </source>
</evidence>
<proteinExistence type="inferred from homology"/>
<reference evidence="11" key="1">
    <citation type="submission" date="2025-08" db="UniProtKB">
        <authorList>
            <consortium name="Ensembl"/>
        </authorList>
    </citation>
    <scope>IDENTIFICATION</scope>
</reference>
<comment type="subcellular location">
    <subcellularLocation>
        <location evidence="1">Secreted</location>
    </subcellularLocation>
</comment>
<evidence type="ECO:0000256" key="7">
    <source>
        <dbReference type="ARBA" id="ARBA00023157"/>
    </source>
</evidence>
<evidence type="ECO:0000256" key="1">
    <source>
        <dbReference type="ARBA" id="ARBA00004613"/>
    </source>
</evidence>
<evidence type="ECO:0000256" key="5">
    <source>
        <dbReference type="ARBA" id="ARBA00022759"/>
    </source>
</evidence>
<name>A0A8C3S9X4_CHESE</name>
<dbReference type="InterPro" id="IPR023411">
    <property type="entry name" value="RNaseA_AS"/>
</dbReference>
<keyword evidence="9" id="KW-0472">Membrane</keyword>